<evidence type="ECO:0000313" key="2">
    <source>
        <dbReference type="Proteomes" id="UP001182991"/>
    </source>
</evidence>
<reference evidence="2" key="1">
    <citation type="submission" date="2023-07" db="EMBL/GenBank/DDBJ databases">
        <title>Isolating and identifying novel microbial strains from the Mariana Trench.</title>
        <authorList>
            <person name="Fu H."/>
        </authorList>
    </citation>
    <scope>NUCLEOTIDE SEQUENCE [LARGE SCALE GENOMIC DNA]</scope>
    <source>
        <strain evidence="2">T-y2</strain>
    </source>
</reference>
<keyword evidence="2" id="KW-1185">Reference proteome</keyword>
<protein>
    <submittedName>
        <fullName evidence="1">Uncharacterized protein</fullName>
    </submittedName>
</protein>
<dbReference type="EMBL" id="JAVRBG010000004">
    <property type="protein sequence ID" value="MDT0294182.1"/>
    <property type="molecule type" value="Genomic_DNA"/>
</dbReference>
<dbReference type="RefSeq" id="WP_311401130.1">
    <property type="nucleotide sequence ID" value="NZ_JAVRBG010000004.1"/>
</dbReference>
<sequence>MIKIKLRPRDELIVRKYVKEYSASEDKELFKEGLIEWRYFRIKFLKDHNIDYSKDYALAILVEIFKQLGFKKELEECYKAFEE</sequence>
<organism evidence="1 2">
    <name type="scientific">Mesonia ostreae</name>
    <dbReference type="NCBI Taxonomy" id="861110"/>
    <lineage>
        <taxon>Bacteria</taxon>
        <taxon>Pseudomonadati</taxon>
        <taxon>Bacteroidota</taxon>
        <taxon>Flavobacteriia</taxon>
        <taxon>Flavobacteriales</taxon>
        <taxon>Flavobacteriaceae</taxon>
        <taxon>Mesonia</taxon>
    </lineage>
</organism>
<gene>
    <name evidence="1" type="ORF">RLT85_06010</name>
</gene>
<comment type="caution">
    <text evidence="1">The sequence shown here is derived from an EMBL/GenBank/DDBJ whole genome shotgun (WGS) entry which is preliminary data.</text>
</comment>
<evidence type="ECO:0000313" key="1">
    <source>
        <dbReference type="EMBL" id="MDT0294182.1"/>
    </source>
</evidence>
<proteinExistence type="predicted"/>
<accession>A0ABU2KHI7</accession>
<name>A0ABU2KHI7_9FLAO</name>
<dbReference type="Proteomes" id="UP001182991">
    <property type="component" value="Unassembled WGS sequence"/>
</dbReference>